<dbReference type="EMBL" id="KZ680213">
    <property type="protein sequence ID" value="PTB66246.1"/>
    <property type="molecule type" value="Genomic_DNA"/>
</dbReference>
<accession>A0A2T4BAA7</accession>
<dbReference type="OrthoDB" id="190201at2759"/>
<feature type="signal peptide" evidence="1">
    <location>
        <begin position="1"/>
        <end position="16"/>
    </location>
</feature>
<dbReference type="RefSeq" id="XP_024749566.1">
    <property type="nucleotide sequence ID" value="XM_024890495.1"/>
</dbReference>
<dbReference type="AlphaFoldDB" id="A0A2T4BAA7"/>
<dbReference type="Gene3D" id="3.40.50.1820">
    <property type="entry name" value="alpha/beta hydrolase"/>
    <property type="match status" value="1"/>
</dbReference>
<keyword evidence="4" id="KW-1185">Reference proteome</keyword>
<feature type="domain" description="AB hydrolase-1" evidence="2">
    <location>
        <begin position="94"/>
        <end position="356"/>
    </location>
</feature>
<feature type="chain" id="PRO_5015424604" description="AB hydrolase-1 domain-containing protein" evidence="1">
    <location>
        <begin position="17"/>
        <end position="375"/>
    </location>
</feature>
<dbReference type="InterPro" id="IPR029058">
    <property type="entry name" value="AB_hydrolase_fold"/>
</dbReference>
<proteinExistence type="predicted"/>
<dbReference type="SUPFAM" id="SSF53474">
    <property type="entry name" value="alpha/beta-Hydrolases"/>
    <property type="match status" value="1"/>
</dbReference>
<evidence type="ECO:0000259" key="2">
    <source>
        <dbReference type="Pfam" id="PF12697"/>
    </source>
</evidence>
<dbReference type="Proteomes" id="UP000241546">
    <property type="component" value="Unassembled WGS sequence"/>
</dbReference>
<dbReference type="InterPro" id="IPR000073">
    <property type="entry name" value="AB_hydrolase_1"/>
</dbReference>
<reference evidence="4" key="1">
    <citation type="submission" date="2016-07" db="EMBL/GenBank/DDBJ databases">
        <title>Multiple horizontal gene transfer events from other fungi enriched the ability of initially mycotrophic Trichoderma (Ascomycota) to feed on dead plant biomass.</title>
        <authorList>
            <consortium name="DOE Joint Genome Institute"/>
            <person name="Atanasova L."/>
            <person name="Chenthamara K."/>
            <person name="Zhang J."/>
            <person name="Grujic M."/>
            <person name="Henrissat B."/>
            <person name="Kuo A."/>
            <person name="Aerts A."/>
            <person name="Salamov A."/>
            <person name="Lipzen A."/>
            <person name="Labutti K."/>
            <person name="Barry K."/>
            <person name="Miao Y."/>
            <person name="Rahimi M.J."/>
            <person name="Shen Q."/>
            <person name="Grigoriev I.V."/>
            <person name="Kubicek C.P."/>
            <person name="Druzhinina I.S."/>
        </authorList>
    </citation>
    <scope>NUCLEOTIDE SEQUENCE [LARGE SCALE GENOMIC DNA]</scope>
    <source>
        <strain evidence="4">TUCIM 6016</strain>
    </source>
</reference>
<protein>
    <recommendedName>
        <fullName evidence="2">AB hydrolase-1 domain-containing protein</fullName>
    </recommendedName>
</protein>
<evidence type="ECO:0000256" key="1">
    <source>
        <dbReference type="SAM" id="SignalP"/>
    </source>
</evidence>
<dbReference type="Pfam" id="PF12697">
    <property type="entry name" value="Abhydrolase_6"/>
    <property type="match status" value="1"/>
</dbReference>
<evidence type="ECO:0000313" key="4">
    <source>
        <dbReference type="Proteomes" id="UP000241546"/>
    </source>
</evidence>
<organism evidence="3 4">
    <name type="scientific">Trichoderma citrinoviride</name>
    <dbReference type="NCBI Taxonomy" id="58853"/>
    <lineage>
        <taxon>Eukaryota</taxon>
        <taxon>Fungi</taxon>
        <taxon>Dikarya</taxon>
        <taxon>Ascomycota</taxon>
        <taxon>Pezizomycotina</taxon>
        <taxon>Sordariomycetes</taxon>
        <taxon>Hypocreomycetidae</taxon>
        <taxon>Hypocreales</taxon>
        <taxon>Hypocreaceae</taxon>
        <taxon>Trichoderma</taxon>
    </lineage>
</organism>
<sequence length="375" mass="39893">MLTSAALLALATAVAARKCHDLTIPISISSRSAVFSLAAPVTETEVTQFFIDVVRPGFNLTDSYLTGYDTISGHYNIAATYCQPDHGPGTTLQILTHGIAFDRSYWDSPFNNHEYSYVAQAVDQHGYSTFTWDRLGVGHSSKGDPVNEIQQYLEVAALAELSKLLRSGSVKGIGAKFSKFVHVGHSFGSAMTYSFINQNPDFSDAAVLTSFSQNPNFLAGFALGGNFKPVKEIPSVAGSYPAGYVGVPSSIGINIQFFAPDDFDPKMLSYATAHGQPTTPGEVLTIGTGSGDINAFSGKVLIITGERDVPFCGGNCSDTATIQGAFPNLIAASEPFFSNATFSSVVVPKAGHGLNLGYSFKSAYDSIFEFLESSL</sequence>
<name>A0A2T4BAA7_9HYPO</name>
<dbReference type="GeneID" id="36598613"/>
<gene>
    <name evidence="3" type="ORF">BBK36DRAFT_1118617</name>
</gene>
<evidence type="ECO:0000313" key="3">
    <source>
        <dbReference type="EMBL" id="PTB66246.1"/>
    </source>
</evidence>
<keyword evidence="1" id="KW-0732">Signal</keyword>